<dbReference type="EMBL" id="JARBDR010000879">
    <property type="protein sequence ID" value="KAJ8305085.1"/>
    <property type="molecule type" value="Genomic_DNA"/>
</dbReference>
<keyword evidence="1" id="KW-0812">Transmembrane</keyword>
<sequence length="423" mass="49379">MKSRKKSKVIFSLTTNAVPIMGQNITFSCLIFDQQTWLMSWSKNSDLSLTSCTSTFCTAVETSDKRYLFSTNESADDNFTMMWKFKDNSLQAEYITSIPSDCDHHKNTTFKNYTGFIKKKQEGQFKGEGQLTCECGIDGHSTTVVKSLSLEAYFYDCNIAICVAVTIPITILLIAIINGIIYLRNKKAGCFAFIKQRLSMIIIKGIFDLLILALVITICHIACITETLKVTILIILLPVLYTICCLIVWFLCAKQHKNRRKHYFCGVCCVKKDKREMDSDVDTFKKGNIRTNDDILKNYFRRKKDTLKMFRDTLKARKFNLIKNYVFILLFYVFKTSFNKFMKLSFHIFKIKHAYVNYNFTTKVYNENKILFEAEKEMSIHNFIIRFLNRSLINAYIDYLIIKILKIIDFSLVLYNRKDMLKR</sequence>
<comment type="caution">
    <text evidence="2">The sequence shown here is derived from an EMBL/GenBank/DDBJ whole genome shotgun (WGS) entry which is preliminary data.</text>
</comment>
<name>A0ABQ9ENX2_TEGGR</name>
<organism evidence="2 3">
    <name type="scientific">Tegillarca granosa</name>
    <name type="common">Malaysian cockle</name>
    <name type="synonym">Anadara granosa</name>
    <dbReference type="NCBI Taxonomy" id="220873"/>
    <lineage>
        <taxon>Eukaryota</taxon>
        <taxon>Metazoa</taxon>
        <taxon>Spiralia</taxon>
        <taxon>Lophotrochozoa</taxon>
        <taxon>Mollusca</taxon>
        <taxon>Bivalvia</taxon>
        <taxon>Autobranchia</taxon>
        <taxon>Pteriomorphia</taxon>
        <taxon>Arcoida</taxon>
        <taxon>Arcoidea</taxon>
        <taxon>Arcidae</taxon>
        <taxon>Tegillarca</taxon>
    </lineage>
</organism>
<feature type="transmembrane region" description="Helical" evidence="1">
    <location>
        <begin position="230"/>
        <end position="252"/>
    </location>
</feature>
<evidence type="ECO:0000313" key="2">
    <source>
        <dbReference type="EMBL" id="KAJ8305085.1"/>
    </source>
</evidence>
<reference evidence="2 3" key="1">
    <citation type="submission" date="2022-12" db="EMBL/GenBank/DDBJ databases">
        <title>Chromosome-level genome of Tegillarca granosa.</title>
        <authorList>
            <person name="Kim J."/>
        </authorList>
    </citation>
    <scope>NUCLEOTIDE SEQUENCE [LARGE SCALE GENOMIC DNA]</scope>
    <source>
        <strain evidence="2">Teg-2019</strain>
        <tissue evidence="2">Adductor muscle</tissue>
    </source>
</reference>
<gene>
    <name evidence="2" type="ORF">KUTeg_017363</name>
</gene>
<feature type="transmembrane region" description="Helical" evidence="1">
    <location>
        <begin position="396"/>
        <end position="415"/>
    </location>
</feature>
<evidence type="ECO:0000256" key="1">
    <source>
        <dbReference type="SAM" id="Phobius"/>
    </source>
</evidence>
<feature type="transmembrane region" description="Helical" evidence="1">
    <location>
        <begin position="201"/>
        <end position="224"/>
    </location>
</feature>
<evidence type="ECO:0000313" key="3">
    <source>
        <dbReference type="Proteomes" id="UP001217089"/>
    </source>
</evidence>
<keyword evidence="3" id="KW-1185">Reference proteome</keyword>
<protein>
    <submittedName>
        <fullName evidence="2">Uncharacterized protein</fullName>
    </submittedName>
</protein>
<accession>A0ABQ9ENX2</accession>
<feature type="transmembrane region" description="Helical" evidence="1">
    <location>
        <begin position="321"/>
        <end position="338"/>
    </location>
</feature>
<keyword evidence="1" id="KW-0472">Membrane</keyword>
<feature type="transmembrane region" description="Helical" evidence="1">
    <location>
        <begin position="158"/>
        <end position="181"/>
    </location>
</feature>
<dbReference type="Proteomes" id="UP001217089">
    <property type="component" value="Unassembled WGS sequence"/>
</dbReference>
<proteinExistence type="predicted"/>
<keyword evidence="1" id="KW-1133">Transmembrane helix</keyword>
<dbReference type="PROSITE" id="PS51257">
    <property type="entry name" value="PROKAR_LIPOPROTEIN"/>
    <property type="match status" value="1"/>
</dbReference>